<accession>A0A1X1GZD6</accession>
<dbReference type="Pfam" id="PF03949">
    <property type="entry name" value="Malic_M"/>
    <property type="match status" value="1"/>
</dbReference>
<dbReference type="InterPro" id="IPR012302">
    <property type="entry name" value="Malic_NAD-bd"/>
</dbReference>
<comment type="subunit">
    <text evidence="4">Homodimer.</text>
</comment>
<sequence length="541" mass="59825">MTAHDILNNPFLNKGTAFTLEERKELGLIGLLPPYVQTIEEQAAQTYAQMQTKANDLEKRLFLMEIFNTNRTLFYYLFSQHLEEFNPIVYDPTIADTIEGYSDLFVDPQYAGYLDINHPENIEATLKNAAGNREIRLIVVTDAEGILGIGDWGTNGVDISVGKLMVYTGAAGIDPSMVLPLVIDAGTNREELRNNPNYLGNRHERVRGDRYYDFIDQFVQTAERLFPKLYLHWEDFGRSNAANILEKYRKQIPTFNDDIQGTGIVTLGGIFGSLDISGEKLTDQIYLCYGGGTAGAGIASRVLREMVSEGLSEEEAYKRFFMVDKQGLLFDDMDDLTPEQKPFAKKRADFSNADKLTDLLEVVKTVKPTILVGTSTQPNTFTKEIVEAMCENTERPMIFPLSNPTKLAEASAKDLIEWSDGKAFVATGIPADTVSYKGVDYVIGQANNALIYPGLGLGMLASEASLLTDEMIGAAAHSLSGIVNPGQPGAPVLPPFKYVADVSIKVAEAVAKKAQEQGLARAKETDMAKAVRDLKWYPEYK</sequence>
<dbReference type="PIRSF" id="PIRSF000106">
    <property type="entry name" value="ME"/>
    <property type="match status" value="1"/>
</dbReference>
<dbReference type="PANTHER" id="PTHR23406:SF34">
    <property type="entry name" value="NAD-DEPENDENT MALIC ENZYME, MITOCHONDRIAL"/>
    <property type="match status" value="1"/>
</dbReference>
<comment type="cofactor">
    <cofactor evidence="14">
        <name>Mg(2+)</name>
        <dbReference type="ChEBI" id="CHEBI:18420"/>
    </cofactor>
    <cofactor evidence="14">
        <name>Mn(2+)</name>
        <dbReference type="ChEBI" id="CHEBI:29035"/>
    </cofactor>
    <text evidence="14">Divalent metal cations. Prefers magnesium or manganese.</text>
</comment>
<evidence type="ECO:0000256" key="15">
    <source>
        <dbReference type="RuleBase" id="RU003427"/>
    </source>
</evidence>
<dbReference type="InterPro" id="IPR036291">
    <property type="entry name" value="NAD(P)-bd_dom_sf"/>
</dbReference>
<dbReference type="GO" id="GO:0004470">
    <property type="term" value="F:malic enzyme activity"/>
    <property type="evidence" value="ECO:0007669"/>
    <property type="project" value="InterPro"/>
</dbReference>
<dbReference type="InterPro" id="IPR037062">
    <property type="entry name" value="Malic_N_dom_sf"/>
</dbReference>
<keyword evidence="7" id="KW-0464">Manganese</keyword>
<evidence type="ECO:0000259" key="17">
    <source>
        <dbReference type="SMART" id="SM01274"/>
    </source>
</evidence>
<comment type="catalytic activity">
    <reaction evidence="9">
        <text>(S)-malate + H(+) = (S)-lactate + CO2</text>
        <dbReference type="Rhea" id="RHEA:46276"/>
        <dbReference type="ChEBI" id="CHEBI:15378"/>
        <dbReference type="ChEBI" id="CHEBI:15589"/>
        <dbReference type="ChEBI" id="CHEBI:16526"/>
        <dbReference type="ChEBI" id="CHEBI:16651"/>
        <dbReference type="EC" id="4.1.1.101"/>
    </reaction>
</comment>
<dbReference type="GO" id="GO:0043883">
    <property type="term" value="F:malolactic enzyme activity"/>
    <property type="evidence" value="ECO:0007669"/>
    <property type="project" value="UniProtKB-EC"/>
</dbReference>
<dbReference type="GO" id="GO:0016616">
    <property type="term" value="F:oxidoreductase activity, acting on the CH-OH group of donors, NAD or NADP as acceptor"/>
    <property type="evidence" value="ECO:0007669"/>
    <property type="project" value="InterPro"/>
</dbReference>
<evidence type="ECO:0000313" key="19">
    <source>
        <dbReference type="Proteomes" id="UP000193768"/>
    </source>
</evidence>
<proteinExistence type="inferred from homology"/>
<keyword evidence="8" id="KW-0456">Lyase</keyword>
<dbReference type="SUPFAM" id="SSF53223">
    <property type="entry name" value="Aminoacid dehydrogenase-like, N-terminal domain"/>
    <property type="match status" value="1"/>
</dbReference>
<dbReference type="InterPro" id="IPR048182">
    <property type="entry name" value="Malolactic_enz"/>
</dbReference>
<evidence type="ECO:0000256" key="4">
    <source>
        <dbReference type="ARBA" id="ARBA00011738"/>
    </source>
</evidence>
<evidence type="ECO:0000256" key="13">
    <source>
        <dbReference type="PIRSR" id="PIRSR000106-2"/>
    </source>
</evidence>
<evidence type="ECO:0000256" key="2">
    <source>
        <dbReference type="ARBA" id="ARBA00001936"/>
    </source>
</evidence>
<dbReference type="GO" id="GO:0006108">
    <property type="term" value="P:malate metabolic process"/>
    <property type="evidence" value="ECO:0007669"/>
    <property type="project" value="TreeGrafter"/>
</dbReference>
<dbReference type="InterPro" id="IPR001891">
    <property type="entry name" value="Malic_OxRdtase"/>
</dbReference>
<feature type="binding site" evidence="14">
    <location>
        <position position="258"/>
    </location>
    <ligand>
        <name>a divalent metal cation</name>
        <dbReference type="ChEBI" id="CHEBI:60240"/>
    </ligand>
</feature>
<dbReference type="NCBIfam" id="NF010052">
    <property type="entry name" value="PRK13529.1"/>
    <property type="match status" value="1"/>
</dbReference>
<gene>
    <name evidence="18" type="ORF">B7722_02125</name>
</gene>
<dbReference type="Gene3D" id="3.40.50.10380">
    <property type="entry name" value="Malic enzyme, N-terminal domain"/>
    <property type="match status" value="1"/>
</dbReference>
<protein>
    <recommendedName>
        <fullName evidence="11">Malolactic enzyme</fullName>
        <ecNumber evidence="10">4.1.1.101</ecNumber>
    </recommendedName>
</protein>
<dbReference type="Pfam" id="PF00390">
    <property type="entry name" value="malic"/>
    <property type="match status" value="1"/>
</dbReference>
<evidence type="ECO:0000256" key="5">
    <source>
        <dbReference type="ARBA" id="ARBA00022723"/>
    </source>
</evidence>
<feature type="binding site" evidence="13">
    <location>
        <position position="403"/>
    </location>
    <ligand>
        <name>(S)-malate</name>
        <dbReference type="ChEBI" id="CHEBI:15589"/>
    </ligand>
</feature>
<evidence type="ECO:0000256" key="10">
    <source>
        <dbReference type="ARBA" id="ARBA00066983"/>
    </source>
</evidence>
<evidence type="ECO:0000313" key="18">
    <source>
        <dbReference type="EMBL" id="ORO52207.1"/>
    </source>
</evidence>
<dbReference type="GO" id="GO:0030145">
    <property type="term" value="F:manganese ion binding"/>
    <property type="evidence" value="ECO:0007669"/>
    <property type="project" value="UniProtKB-ARBA"/>
</dbReference>
<dbReference type="PROSITE" id="PS00331">
    <property type="entry name" value="MALIC_ENZYMES"/>
    <property type="match status" value="1"/>
</dbReference>
<dbReference type="InterPro" id="IPR015884">
    <property type="entry name" value="Malic_enzyme_CS"/>
</dbReference>
<dbReference type="InterPro" id="IPR046346">
    <property type="entry name" value="Aminoacid_DH-like_N_sf"/>
</dbReference>
<feature type="active site" description="Proton donor" evidence="12">
    <location>
        <position position="90"/>
    </location>
</feature>
<comment type="caution">
    <text evidence="18">The sequence shown here is derived from an EMBL/GenBank/DDBJ whole genome shotgun (WGS) entry which is preliminary data.</text>
</comment>
<evidence type="ECO:0000256" key="3">
    <source>
        <dbReference type="ARBA" id="ARBA00008785"/>
    </source>
</evidence>
<evidence type="ECO:0000256" key="7">
    <source>
        <dbReference type="ARBA" id="ARBA00023211"/>
    </source>
</evidence>
<dbReference type="NCBIfam" id="NF041582">
    <property type="entry name" value="malolactic"/>
    <property type="match status" value="1"/>
</dbReference>
<dbReference type="FunFam" id="3.40.50.10380:FF:000001">
    <property type="entry name" value="NAD-dependent malic enzyme"/>
    <property type="match status" value="1"/>
</dbReference>
<dbReference type="GO" id="GO:0051287">
    <property type="term" value="F:NAD binding"/>
    <property type="evidence" value="ECO:0007669"/>
    <property type="project" value="InterPro"/>
</dbReference>
<evidence type="ECO:0000256" key="11">
    <source>
        <dbReference type="ARBA" id="ARBA00074565"/>
    </source>
</evidence>
<evidence type="ECO:0000256" key="14">
    <source>
        <dbReference type="PIRSR" id="PIRSR000106-3"/>
    </source>
</evidence>
<feature type="binding site" evidence="14">
    <location>
        <position position="235"/>
    </location>
    <ligand>
        <name>a divalent metal cation</name>
        <dbReference type="ChEBI" id="CHEBI:60240"/>
    </ligand>
</feature>
<dbReference type="Proteomes" id="UP000193768">
    <property type="component" value="Unassembled WGS sequence"/>
</dbReference>
<keyword evidence="6" id="KW-0520">NAD</keyword>
<evidence type="ECO:0000256" key="12">
    <source>
        <dbReference type="PIRSR" id="PIRSR000106-1"/>
    </source>
</evidence>
<dbReference type="SUPFAM" id="SSF51735">
    <property type="entry name" value="NAD(P)-binding Rossmann-fold domains"/>
    <property type="match status" value="1"/>
</dbReference>
<dbReference type="InterPro" id="IPR012301">
    <property type="entry name" value="Malic_N_dom"/>
</dbReference>
<dbReference type="SMART" id="SM01274">
    <property type="entry name" value="malic"/>
    <property type="match status" value="1"/>
</dbReference>
<evidence type="ECO:0000256" key="8">
    <source>
        <dbReference type="ARBA" id="ARBA00023239"/>
    </source>
</evidence>
<evidence type="ECO:0000256" key="1">
    <source>
        <dbReference type="ARBA" id="ARBA00001911"/>
    </source>
</evidence>
<dbReference type="GO" id="GO:0005829">
    <property type="term" value="C:cytosol"/>
    <property type="evidence" value="ECO:0007669"/>
    <property type="project" value="TreeGrafter"/>
</dbReference>
<dbReference type="FunFam" id="3.40.50.720:FF:000182">
    <property type="entry name" value="NAD-dependent malic enzyme"/>
    <property type="match status" value="1"/>
</dbReference>
<evidence type="ECO:0000259" key="16">
    <source>
        <dbReference type="SMART" id="SM00919"/>
    </source>
</evidence>
<feature type="binding site" evidence="13">
    <location>
        <position position="447"/>
    </location>
    <ligand>
        <name>(S)-malate</name>
        <dbReference type="ChEBI" id="CHEBI:15589"/>
    </ligand>
</feature>
<comment type="cofactor">
    <cofactor evidence="2">
        <name>Mn(2+)</name>
        <dbReference type="ChEBI" id="CHEBI:29035"/>
    </cofactor>
</comment>
<dbReference type="PANTHER" id="PTHR23406">
    <property type="entry name" value="MALIC ENZYME-RELATED"/>
    <property type="match status" value="1"/>
</dbReference>
<feature type="domain" description="Malic enzyme N-terminal" evidence="17">
    <location>
        <begin position="67"/>
        <end position="249"/>
    </location>
</feature>
<organism evidence="18 19">
    <name type="scientific">Streptococcus oralis subsp. oralis</name>
    <dbReference type="NCBI Taxonomy" id="1891914"/>
    <lineage>
        <taxon>Bacteria</taxon>
        <taxon>Bacillati</taxon>
        <taxon>Bacillota</taxon>
        <taxon>Bacilli</taxon>
        <taxon>Lactobacillales</taxon>
        <taxon>Streptococcaceae</taxon>
        <taxon>Streptococcus</taxon>
    </lineage>
</organism>
<dbReference type="Gene3D" id="3.40.50.720">
    <property type="entry name" value="NAD(P)-binding Rossmann-like Domain"/>
    <property type="match status" value="1"/>
</dbReference>
<reference evidence="18 19" key="1">
    <citation type="journal article" date="2016" name="Eur. J. Clin. Microbiol. Infect. Dis.">
        <title>Whole genome sequencing as a tool for phylogenetic analysis of clinical strains of Mitis group streptococci.</title>
        <authorList>
            <person name="Rasmussen L.H."/>
            <person name="Dargis R."/>
            <person name="Hojholt K."/>
            <person name="Christensen J.J."/>
            <person name="Skovgaard O."/>
            <person name="Justesen U.S."/>
            <person name="Rosenvinge F.S."/>
            <person name="Moser C."/>
            <person name="Lukjancenko O."/>
            <person name="Rasmussen S."/>
            <person name="Nielsen X.C."/>
        </authorList>
    </citation>
    <scope>NUCLEOTIDE SEQUENCE [LARGE SCALE GENOMIC DNA]</scope>
    <source>
        <strain evidence="18 19">RH_8610_08</strain>
    </source>
</reference>
<dbReference type="PRINTS" id="PR00072">
    <property type="entry name" value="MALOXRDTASE"/>
</dbReference>
<evidence type="ECO:0000256" key="6">
    <source>
        <dbReference type="ARBA" id="ARBA00023027"/>
    </source>
</evidence>
<feature type="active site" description="Proton acceptor" evidence="12">
    <location>
        <position position="163"/>
    </location>
</feature>
<dbReference type="EMBL" id="NCUJ01000015">
    <property type="protein sequence ID" value="ORO52207.1"/>
    <property type="molecule type" value="Genomic_DNA"/>
</dbReference>
<dbReference type="RefSeq" id="WP_084942840.1">
    <property type="nucleotide sequence ID" value="NZ_NCUJ01000015.1"/>
</dbReference>
<name>A0A1X1GZD6_STROR</name>
<dbReference type="GO" id="GO:0043464">
    <property type="term" value="P:malolactic fermentation"/>
    <property type="evidence" value="ECO:0007669"/>
    <property type="project" value="InterPro"/>
</dbReference>
<comment type="similarity">
    <text evidence="3 15">Belongs to the malic enzymes family.</text>
</comment>
<dbReference type="AlphaFoldDB" id="A0A1X1GZD6"/>
<feature type="domain" description="Malic enzyme NAD-binding" evidence="16">
    <location>
        <begin position="259"/>
        <end position="515"/>
    </location>
</feature>
<feature type="binding site" evidence="14">
    <location>
        <position position="234"/>
    </location>
    <ligand>
        <name>a divalent metal cation</name>
        <dbReference type="ChEBI" id="CHEBI:60240"/>
    </ligand>
</feature>
<dbReference type="EC" id="4.1.1.101" evidence="10"/>
<dbReference type="SMART" id="SM00919">
    <property type="entry name" value="Malic_M"/>
    <property type="match status" value="1"/>
</dbReference>
<comment type="cofactor">
    <cofactor evidence="1">
        <name>NAD(+)</name>
        <dbReference type="ChEBI" id="CHEBI:57540"/>
    </cofactor>
</comment>
<evidence type="ECO:0000256" key="9">
    <source>
        <dbReference type="ARBA" id="ARBA00051739"/>
    </source>
</evidence>
<keyword evidence="5 14" id="KW-0479">Metal-binding</keyword>